<dbReference type="SUPFAM" id="SSF101898">
    <property type="entry name" value="NHL repeat"/>
    <property type="match status" value="1"/>
</dbReference>
<dbReference type="Pfam" id="PF01436">
    <property type="entry name" value="NHL"/>
    <property type="match status" value="3"/>
</dbReference>
<evidence type="ECO:0000256" key="1">
    <source>
        <dbReference type="ARBA" id="ARBA00022737"/>
    </source>
</evidence>
<sequence length="270" mass="29331">MDPEGHLYVGDSQNFSVRKLRTDGTVETVKYDLNVSKIFKPLALAYDHKGNILIADGENNKIIKINRKGAVKTVAGDGSKGFKDGSPLEATFNGPRGLTLDNYGNVIVADTDNHAIRVIYLSGDNKRVATIGGTGSVGYCDGNFMSSQFNKPYGVAVDAYDNILVADSRNNRIRIIHSDGTVSTVAGDGKEGFKDGLARCAQFNCPKGIAIDLSGDIIVSDGYNHSIRKIYSSYIQNSTMGLLKDCKMKILMFIDLFLKSVVHLSFEAMN</sequence>
<dbReference type="PANTHER" id="PTHR46388">
    <property type="entry name" value="NHL REPEAT-CONTAINING PROTEIN 2"/>
    <property type="match status" value="1"/>
</dbReference>
<accession>A0A6B2LDK9</accession>
<name>A0A6B2LDK9_9EUKA</name>
<reference evidence="3" key="1">
    <citation type="journal article" date="2020" name="J. Eukaryot. Microbiol.">
        <title>De novo Sequencing, Assembly and Annotation of the Transcriptome for the Free-Living Testate Amoeba Arcella intermedia.</title>
        <authorList>
            <person name="Ribeiro G.M."/>
            <person name="Porfirio-Sousa A.L."/>
            <person name="Maurer-Alcala X.X."/>
            <person name="Katz L.A."/>
            <person name="Lahr D.J.G."/>
        </authorList>
    </citation>
    <scope>NUCLEOTIDE SEQUENCE</scope>
</reference>
<dbReference type="Gene3D" id="2.120.10.30">
    <property type="entry name" value="TolB, C-terminal domain"/>
    <property type="match status" value="2"/>
</dbReference>
<keyword evidence="1" id="KW-0677">Repeat</keyword>
<dbReference type="AlphaFoldDB" id="A0A6B2LDK9"/>
<dbReference type="PANTHER" id="PTHR46388:SF2">
    <property type="entry name" value="NHL REPEAT-CONTAINING PROTEIN 2"/>
    <property type="match status" value="1"/>
</dbReference>
<evidence type="ECO:0008006" key="4">
    <source>
        <dbReference type="Google" id="ProtNLM"/>
    </source>
</evidence>
<feature type="repeat" description="NHL" evidence="2">
    <location>
        <begin position="148"/>
        <end position="179"/>
    </location>
</feature>
<feature type="repeat" description="NHL" evidence="2">
    <location>
        <begin position="202"/>
        <end position="234"/>
    </location>
</feature>
<dbReference type="InterPro" id="IPR011042">
    <property type="entry name" value="6-blade_b-propeller_TolB-like"/>
</dbReference>
<dbReference type="InterPro" id="IPR001258">
    <property type="entry name" value="NHL_repeat"/>
</dbReference>
<proteinExistence type="predicted"/>
<organism evidence="3">
    <name type="scientific">Arcella intermedia</name>
    <dbReference type="NCBI Taxonomy" id="1963864"/>
    <lineage>
        <taxon>Eukaryota</taxon>
        <taxon>Amoebozoa</taxon>
        <taxon>Tubulinea</taxon>
        <taxon>Elardia</taxon>
        <taxon>Arcellinida</taxon>
        <taxon>Sphaerothecina</taxon>
        <taxon>Arcellidae</taxon>
        <taxon>Arcella</taxon>
    </lineage>
</organism>
<feature type="repeat" description="NHL" evidence="2">
    <location>
        <begin position="92"/>
        <end position="122"/>
    </location>
</feature>
<dbReference type="EMBL" id="GIBP01005958">
    <property type="protein sequence ID" value="NDV34927.1"/>
    <property type="molecule type" value="Transcribed_RNA"/>
</dbReference>
<evidence type="ECO:0000313" key="3">
    <source>
        <dbReference type="EMBL" id="NDV34927.1"/>
    </source>
</evidence>
<dbReference type="PROSITE" id="PS51125">
    <property type="entry name" value="NHL"/>
    <property type="match status" value="3"/>
</dbReference>
<protein>
    <recommendedName>
        <fullName evidence="4">SMP-30/Gluconolactonase/LRE-like region domain-containing protein</fullName>
    </recommendedName>
</protein>
<evidence type="ECO:0000256" key="2">
    <source>
        <dbReference type="PROSITE-ProRule" id="PRU00504"/>
    </source>
</evidence>